<proteinExistence type="predicted"/>
<keyword evidence="1" id="KW-1133">Transmembrane helix</keyword>
<keyword evidence="1" id="KW-0812">Transmembrane</keyword>
<name>A0A4R8IEZ5_9GAMM</name>
<feature type="domain" description="Cell wall hydrolase SleB" evidence="2">
    <location>
        <begin position="83"/>
        <end position="195"/>
    </location>
</feature>
<dbReference type="GO" id="GO:0016787">
    <property type="term" value="F:hydrolase activity"/>
    <property type="evidence" value="ECO:0007669"/>
    <property type="project" value="UniProtKB-KW"/>
</dbReference>
<evidence type="ECO:0000259" key="2">
    <source>
        <dbReference type="Pfam" id="PF07486"/>
    </source>
</evidence>
<dbReference type="AlphaFoldDB" id="A0A4R8IEZ5"/>
<organism evidence="3 4">
    <name type="scientific">Thiohalophilus thiocyanatoxydans</name>
    <dbReference type="NCBI Taxonomy" id="381308"/>
    <lineage>
        <taxon>Bacteria</taxon>
        <taxon>Pseudomonadati</taxon>
        <taxon>Pseudomonadota</taxon>
        <taxon>Gammaproteobacteria</taxon>
        <taxon>Thiohalomonadales</taxon>
        <taxon>Thiohalophilaceae</taxon>
        <taxon>Thiohalophilus</taxon>
    </lineage>
</organism>
<dbReference type="Proteomes" id="UP000294914">
    <property type="component" value="Unassembled WGS sequence"/>
</dbReference>
<reference evidence="3 4" key="1">
    <citation type="submission" date="2019-03" db="EMBL/GenBank/DDBJ databases">
        <title>Genomic Encyclopedia of Type Strains, Phase IV (KMG-IV): sequencing the most valuable type-strain genomes for metagenomic binning, comparative biology and taxonomic classification.</title>
        <authorList>
            <person name="Goeker M."/>
        </authorList>
    </citation>
    <scope>NUCLEOTIDE SEQUENCE [LARGE SCALE GENOMIC DNA]</scope>
    <source>
        <strain evidence="3 4">DSM 16326</strain>
    </source>
</reference>
<comment type="caution">
    <text evidence="3">The sequence shown here is derived from an EMBL/GenBank/DDBJ whole genome shotgun (WGS) entry which is preliminary data.</text>
</comment>
<evidence type="ECO:0000256" key="1">
    <source>
        <dbReference type="SAM" id="Phobius"/>
    </source>
</evidence>
<dbReference type="OrthoDB" id="9785345at2"/>
<keyword evidence="3" id="KW-0378">Hydrolase</keyword>
<evidence type="ECO:0000313" key="4">
    <source>
        <dbReference type="Proteomes" id="UP000294914"/>
    </source>
</evidence>
<gene>
    <name evidence="3" type="ORF">EDC23_2658</name>
</gene>
<keyword evidence="1" id="KW-0472">Membrane</keyword>
<dbReference type="Gene3D" id="1.10.10.2520">
    <property type="entry name" value="Cell wall hydrolase SleB, domain 1"/>
    <property type="match status" value="1"/>
</dbReference>
<protein>
    <submittedName>
        <fullName evidence="3">Cell wall hydrolase</fullName>
    </submittedName>
</protein>
<evidence type="ECO:0000313" key="3">
    <source>
        <dbReference type="EMBL" id="TDX98174.1"/>
    </source>
</evidence>
<dbReference type="EMBL" id="SOQX01000009">
    <property type="protein sequence ID" value="TDX98174.1"/>
    <property type="molecule type" value="Genomic_DNA"/>
</dbReference>
<accession>A0A4R8IEZ5</accession>
<keyword evidence="4" id="KW-1185">Reference proteome</keyword>
<dbReference type="Pfam" id="PF07486">
    <property type="entry name" value="Hydrolase_2"/>
    <property type="match status" value="1"/>
</dbReference>
<dbReference type="InterPro" id="IPR042047">
    <property type="entry name" value="SleB_dom1"/>
</dbReference>
<dbReference type="InterPro" id="IPR011105">
    <property type="entry name" value="Cell_wall_hydrolase_SleB"/>
</dbReference>
<sequence>MYRVLEKMRELTWPSTWYGWRLGLQSWWYTRDKSRLTLMSIVFAVLLAMPLGIHGLISHAQDSKQALYDLRCLTQNIYHEARGESAAGQYAVAEVTLNRVASRHFPDTICKVVHEQRWDSIRKRHVGAFSWTELELKADAGDPAYKTARKIAEDVYYQRNEPRVEDALFYHATYIRPSWARTKTKVASIGQHIFYK</sequence>
<feature type="transmembrane region" description="Helical" evidence="1">
    <location>
        <begin position="36"/>
        <end position="57"/>
    </location>
</feature>